<dbReference type="PROSITE" id="PS52015">
    <property type="entry name" value="TONB_CTD"/>
    <property type="match status" value="1"/>
</dbReference>
<accession>A0A6J4SK50</accession>
<proteinExistence type="predicted"/>
<dbReference type="Gene3D" id="3.30.1150.10">
    <property type="match status" value="1"/>
</dbReference>
<dbReference type="Pfam" id="PF03544">
    <property type="entry name" value="TonB_C"/>
    <property type="match status" value="1"/>
</dbReference>
<name>A0A6J4SK50_9SPHN</name>
<dbReference type="InterPro" id="IPR037682">
    <property type="entry name" value="TonB_C"/>
</dbReference>
<evidence type="ECO:0000259" key="1">
    <source>
        <dbReference type="PROSITE" id="PS52015"/>
    </source>
</evidence>
<dbReference type="AlphaFoldDB" id="A0A6J4SK50"/>
<dbReference type="EMBL" id="CADCVY010000025">
    <property type="protein sequence ID" value="CAA9493853.1"/>
    <property type="molecule type" value="Genomic_DNA"/>
</dbReference>
<dbReference type="GO" id="GO:0055085">
    <property type="term" value="P:transmembrane transport"/>
    <property type="evidence" value="ECO:0007669"/>
    <property type="project" value="InterPro"/>
</dbReference>
<dbReference type="SUPFAM" id="SSF74653">
    <property type="entry name" value="TolA/TonB C-terminal domain"/>
    <property type="match status" value="1"/>
</dbReference>
<sequence>MRGATSDWLTTPPPLAIRPAANGETYELLIVRKGHGPKFATQMEGSVDFGNGPVRSWILCMRIDGSNKALHMARLTRAEMAQARNARTLRFQAKKTVDAVLQLANMPAVMNRLQACTADLMAYWNHGGEPDGRIAQSAKADMGSLFRAKDFPQEAMDRRQEGAGQFLLLIDEQGKIAGCHLVMTSGIPAFDAPGMPSPARVAKFKPALDITGKPVRSAVTSPPIKWVIH</sequence>
<protein>
    <recommendedName>
        <fullName evidence="1">TonB C-terminal domain-containing protein</fullName>
    </recommendedName>
</protein>
<feature type="domain" description="TonB C-terminal" evidence="1">
    <location>
        <begin position="136"/>
        <end position="229"/>
    </location>
</feature>
<evidence type="ECO:0000313" key="2">
    <source>
        <dbReference type="EMBL" id="CAA9493853.1"/>
    </source>
</evidence>
<gene>
    <name evidence="2" type="ORF">AVDCRST_MAG44-367</name>
</gene>
<organism evidence="2">
    <name type="scientific">uncultured Sphingomonas sp</name>
    <dbReference type="NCBI Taxonomy" id="158754"/>
    <lineage>
        <taxon>Bacteria</taxon>
        <taxon>Pseudomonadati</taxon>
        <taxon>Pseudomonadota</taxon>
        <taxon>Alphaproteobacteria</taxon>
        <taxon>Sphingomonadales</taxon>
        <taxon>Sphingomonadaceae</taxon>
        <taxon>Sphingomonas</taxon>
        <taxon>environmental samples</taxon>
    </lineage>
</organism>
<reference evidence="2" key="1">
    <citation type="submission" date="2020-02" db="EMBL/GenBank/DDBJ databases">
        <authorList>
            <person name="Meier V. D."/>
        </authorList>
    </citation>
    <scope>NUCLEOTIDE SEQUENCE</scope>
    <source>
        <strain evidence="2">AVDCRST_MAG44</strain>
    </source>
</reference>